<sequence>MADLLVLVAVAGLSFMSLSIAKRQAETEKTFYPWRDSKKGRRNQKNPLFYKNYGSSVRRILKYE</sequence>
<dbReference type="EMBL" id="CP054257">
    <property type="protein sequence ID" value="QTQ11081.1"/>
    <property type="molecule type" value="Genomic_DNA"/>
</dbReference>
<dbReference type="AlphaFoldDB" id="A0A975EY26"/>
<protein>
    <submittedName>
        <fullName evidence="1">Uncharacterized protein</fullName>
    </submittedName>
</protein>
<evidence type="ECO:0000313" key="1">
    <source>
        <dbReference type="EMBL" id="QTQ11081.1"/>
    </source>
</evidence>
<gene>
    <name evidence="1" type="ORF">HRI96_02080</name>
</gene>
<accession>A0A975EY26</accession>
<organism evidence="1 2">
    <name type="scientific">Treponema parvum</name>
    <dbReference type="NCBI Taxonomy" id="138851"/>
    <lineage>
        <taxon>Bacteria</taxon>
        <taxon>Pseudomonadati</taxon>
        <taxon>Spirochaetota</taxon>
        <taxon>Spirochaetia</taxon>
        <taxon>Spirochaetales</taxon>
        <taxon>Treponemataceae</taxon>
        <taxon>Treponema</taxon>
    </lineage>
</organism>
<reference evidence="1" key="2">
    <citation type="journal article" date="2021" name="Microbiol. Resour. Announc.">
        <title>Complete Genome Sequences of Three Human Oral Treponema parvum Isolates.</title>
        <authorList>
            <person name="Zeng H."/>
            <person name="Watt R.M."/>
        </authorList>
    </citation>
    <scope>NUCLEOTIDE SEQUENCE</scope>
    <source>
        <strain evidence="1">ATCC 700773</strain>
    </source>
</reference>
<name>A0A975EY26_9SPIR</name>
<dbReference type="Proteomes" id="UP000671995">
    <property type="component" value="Chromosome"/>
</dbReference>
<evidence type="ECO:0000313" key="2">
    <source>
        <dbReference type="Proteomes" id="UP000671995"/>
    </source>
</evidence>
<reference evidence="1" key="1">
    <citation type="submission" date="2020-05" db="EMBL/GenBank/DDBJ databases">
        <authorList>
            <person name="Zeng H."/>
            <person name="Chan Y.K."/>
            <person name="Watt R.M."/>
        </authorList>
    </citation>
    <scope>NUCLEOTIDE SEQUENCE</scope>
    <source>
        <strain evidence="1">ATCC 700773</strain>
    </source>
</reference>
<dbReference type="RefSeq" id="WP_210117877.1">
    <property type="nucleotide sequence ID" value="NZ_CP054257.1"/>
</dbReference>
<proteinExistence type="predicted"/>